<reference evidence="1 2" key="1">
    <citation type="journal article" date="2022" name="bioRxiv">
        <title>An ancient truncated duplication of the anti-Mullerian hormone receptor type 2 gene is a potential conserved master sex determinant in the Pangasiidae catfish family.</title>
        <authorList>
            <person name="Wen M."/>
            <person name="Pan Q."/>
            <person name="Jouanno E."/>
            <person name="Montfort J."/>
            <person name="Zahm M."/>
            <person name="Cabau C."/>
            <person name="Klopp C."/>
            <person name="Iampietro C."/>
            <person name="Roques C."/>
            <person name="Bouchez O."/>
            <person name="Castinel A."/>
            <person name="Donnadieu C."/>
            <person name="Parrinello H."/>
            <person name="Poncet C."/>
            <person name="Belmonte E."/>
            <person name="Gautier V."/>
            <person name="Avarre J.-C."/>
            <person name="Dugue R."/>
            <person name="Gustiano R."/>
            <person name="Ha T.T.T."/>
            <person name="Campet M."/>
            <person name="Sriphairoj K."/>
            <person name="Ribolli J."/>
            <person name="de Almeida F.L."/>
            <person name="Desvignes T."/>
            <person name="Postlethwait J.H."/>
            <person name="Bucao C.F."/>
            <person name="Robinson-Rechavi M."/>
            <person name="Bobe J."/>
            <person name="Herpin A."/>
            <person name="Guiguen Y."/>
        </authorList>
    </citation>
    <scope>NUCLEOTIDE SEQUENCE [LARGE SCALE GENOMIC DNA]</scope>
    <source>
        <strain evidence="1">YG-Dec2019</strain>
    </source>
</reference>
<proteinExistence type="predicted"/>
<gene>
    <name evidence="1" type="ORF">PGIGA_G00097730</name>
</gene>
<evidence type="ECO:0000313" key="1">
    <source>
        <dbReference type="EMBL" id="MCI4389427.1"/>
    </source>
</evidence>
<name>A0ACC5XDW4_PANGG</name>
<organism evidence="1 2">
    <name type="scientific">Pangasianodon gigas</name>
    <name type="common">Mekong giant catfish</name>
    <name type="synonym">Pangasius gigas</name>
    <dbReference type="NCBI Taxonomy" id="30993"/>
    <lineage>
        <taxon>Eukaryota</taxon>
        <taxon>Metazoa</taxon>
        <taxon>Chordata</taxon>
        <taxon>Craniata</taxon>
        <taxon>Vertebrata</taxon>
        <taxon>Euteleostomi</taxon>
        <taxon>Actinopterygii</taxon>
        <taxon>Neopterygii</taxon>
        <taxon>Teleostei</taxon>
        <taxon>Ostariophysi</taxon>
        <taxon>Siluriformes</taxon>
        <taxon>Pangasiidae</taxon>
        <taxon>Pangasianodon</taxon>
    </lineage>
</organism>
<keyword evidence="2" id="KW-1185">Reference proteome</keyword>
<accession>A0ACC5XDW4</accession>
<evidence type="ECO:0000313" key="2">
    <source>
        <dbReference type="Proteomes" id="UP000829447"/>
    </source>
</evidence>
<sequence>MAPRTAPEIPVPVCVQLSLSVRTRVLAGERGAHRAWQSLRQARGSRAGRSVTMVFSIPPTHPRPVRFTSAISFDRVCEREGPRSWSAECTGEGEDWWRRRTLFWKTSSDAQAVSALLSSARRDLMRHAGLHGSSQGIAHFTPSVSCFLG</sequence>
<protein>
    <submittedName>
        <fullName evidence="1">Uncharacterized protein</fullName>
    </submittedName>
</protein>
<dbReference type="Proteomes" id="UP000829447">
    <property type="component" value="Linkage Group LG19"/>
</dbReference>
<dbReference type="EMBL" id="CM040472">
    <property type="protein sequence ID" value="MCI4389427.1"/>
    <property type="molecule type" value="Genomic_DNA"/>
</dbReference>
<comment type="caution">
    <text evidence="1">The sequence shown here is derived from an EMBL/GenBank/DDBJ whole genome shotgun (WGS) entry which is preliminary data.</text>
</comment>